<sequence>MFISDDPAWWPTINVERILSYSIAASIALVVYDWVLTLGQEVEFVWMQRWSFMTVLYLSVRYIGIPYSV</sequence>
<gene>
    <name evidence="2" type="ORF">K503DRAFT_773171</name>
</gene>
<dbReference type="AlphaFoldDB" id="A0A1B7MSZ8"/>
<keyword evidence="3" id="KW-1185">Reference proteome</keyword>
<feature type="non-terminal residue" evidence="2">
    <location>
        <position position="69"/>
    </location>
</feature>
<accession>A0A1B7MSZ8</accession>
<dbReference type="EMBL" id="KV448473">
    <property type="protein sequence ID" value="OAX35733.1"/>
    <property type="molecule type" value="Genomic_DNA"/>
</dbReference>
<reference evidence="2 3" key="1">
    <citation type="submission" date="2016-06" db="EMBL/GenBank/DDBJ databases">
        <title>Comparative genomics of the ectomycorrhizal sister species Rhizopogon vinicolor and Rhizopogon vesiculosus (Basidiomycota: Boletales) reveals a divergence of the mating type B locus.</title>
        <authorList>
            <consortium name="DOE Joint Genome Institute"/>
            <person name="Mujic A.B."/>
            <person name="Kuo A."/>
            <person name="Tritt A."/>
            <person name="Lipzen A."/>
            <person name="Chen C."/>
            <person name="Johnson J."/>
            <person name="Sharma A."/>
            <person name="Barry K."/>
            <person name="Grigoriev I.V."/>
            <person name="Spatafora J.W."/>
        </authorList>
    </citation>
    <scope>NUCLEOTIDE SEQUENCE [LARGE SCALE GENOMIC DNA]</scope>
    <source>
        <strain evidence="2 3">AM-OR11-026</strain>
    </source>
</reference>
<name>A0A1B7MSZ8_9AGAM</name>
<dbReference type="InterPro" id="IPR045340">
    <property type="entry name" value="DUF6533"/>
</dbReference>
<evidence type="ECO:0000259" key="1">
    <source>
        <dbReference type="Pfam" id="PF20151"/>
    </source>
</evidence>
<dbReference type="InParanoid" id="A0A1B7MSZ8"/>
<proteinExistence type="predicted"/>
<dbReference type="Proteomes" id="UP000092154">
    <property type="component" value="Unassembled WGS sequence"/>
</dbReference>
<evidence type="ECO:0000313" key="3">
    <source>
        <dbReference type="Proteomes" id="UP000092154"/>
    </source>
</evidence>
<evidence type="ECO:0000313" key="2">
    <source>
        <dbReference type="EMBL" id="OAX35733.1"/>
    </source>
</evidence>
<dbReference type="Pfam" id="PF20151">
    <property type="entry name" value="DUF6533"/>
    <property type="match status" value="1"/>
</dbReference>
<dbReference type="OrthoDB" id="2692685at2759"/>
<organism evidence="2 3">
    <name type="scientific">Rhizopogon vinicolor AM-OR11-026</name>
    <dbReference type="NCBI Taxonomy" id="1314800"/>
    <lineage>
        <taxon>Eukaryota</taxon>
        <taxon>Fungi</taxon>
        <taxon>Dikarya</taxon>
        <taxon>Basidiomycota</taxon>
        <taxon>Agaricomycotina</taxon>
        <taxon>Agaricomycetes</taxon>
        <taxon>Agaricomycetidae</taxon>
        <taxon>Boletales</taxon>
        <taxon>Suillineae</taxon>
        <taxon>Rhizopogonaceae</taxon>
        <taxon>Rhizopogon</taxon>
    </lineage>
</organism>
<protein>
    <recommendedName>
        <fullName evidence="1">DUF6533 domain-containing protein</fullName>
    </recommendedName>
</protein>
<feature type="domain" description="DUF6533" evidence="1">
    <location>
        <begin position="21"/>
        <end position="65"/>
    </location>
</feature>